<reference evidence="1 2" key="1">
    <citation type="submission" date="2024-04" db="EMBL/GenBank/DDBJ databases">
        <title>Symmetric and asymmetric DNA N6-adenine methylation regulates different biological responses in Mucorales.</title>
        <authorList>
            <consortium name="Lawrence Berkeley National Laboratory"/>
            <person name="Lax C."/>
            <person name="Mondo S.J."/>
            <person name="Osorio-Concepcion M."/>
            <person name="Muszewska A."/>
            <person name="Corrochano-Luque M."/>
            <person name="Gutierrez G."/>
            <person name="Riley R."/>
            <person name="Lipzen A."/>
            <person name="Guo J."/>
            <person name="Hundley H."/>
            <person name="Amirebrahimi M."/>
            <person name="Ng V."/>
            <person name="Lorenzo-Gutierrez D."/>
            <person name="Binder U."/>
            <person name="Yang J."/>
            <person name="Song Y."/>
            <person name="Canovas D."/>
            <person name="Navarro E."/>
            <person name="Freitag M."/>
            <person name="Gabaldon T."/>
            <person name="Grigoriev I.V."/>
            <person name="Corrochano L.M."/>
            <person name="Nicolas F.E."/>
            <person name="Garre V."/>
        </authorList>
    </citation>
    <scope>NUCLEOTIDE SEQUENCE [LARGE SCALE GENOMIC DNA]</scope>
    <source>
        <strain evidence="1 2">L51</strain>
    </source>
</reference>
<gene>
    <name evidence="1" type="ORF">J3Q64DRAFT_1745807</name>
</gene>
<sequence>MTTKNIEHSKDAAIRTVDISTKLLGFVIRRHIFASFANLCRIKHFYVQCICTTITLFHNCLGS</sequence>
<name>A0ABR3AXK4_PHYBL</name>
<dbReference type="EMBL" id="JBCLYO010000011">
    <property type="protein sequence ID" value="KAL0085144.1"/>
    <property type="molecule type" value="Genomic_DNA"/>
</dbReference>
<evidence type="ECO:0008006" key="3">
    <source>
        <dbReference type="Google" id="ProtNLM"/>
    </source>
</evidence>
<evidence type="ECO:0000313" key="2">
    <source>
        <dbReference type="Proteomes" id="UP001448207"/>
    </source>
</evidence>
<evidence type="ECO:0000313" key="1">
    <source>
        <dbReference type="EMBL" id="KAL0085144.1"/>
    </source>
</evidence>
<organism evidence="1 2">
    <name type="scientific">Phycomyces blakesleeanus</name>
    <dbReference type="NCBI Taxonomy" id="4837"/>
    <lineage>
        <taxon>Eukaryota</taxon>
        <taxon>Fungi</taxon>
        <taxon>Fungi incertae sedis</taxon>
        <taxon>Mucoromycota</taxon>
        <taxon>Mucoromycotina</taxon>
        <taxon>Mucoromycetes</taxon>
        <taxon>Mucorales</taxon>
        <taxon>Phycomycetaceae</taxon>
        <taxon>Phycomyces</taxon>
    </lineage>
</organism>
<proteinExistence type="predicted"/>
<protein>
    <recommendedName>
        <fullName evidence="3">DDE Tnp4 domain-containing protein</fullName>
    </recommendedName>
</protein>
<accession>A0ABR3AXK4</accession>
<dbReference type="Proteomes" id="UP001448207">
    <property type="component" value="Unassembled WGS sequence"/>
</dbReference>
<keyword evidence="2" id="KW-1185">Reference proteome</keyword>
<comment type="caution">
    <text evidence="1">The sequence shown here is derived from an EMBL/GenBank/DDBJ whole genome shotgun (WGS) entry which is preliminary data.</text>
</comment>